<keyword evidence="8" id="KW-0249">Electron transport</keyword>
<evidence type="ECO:0000313" key="13">
    <source>
        <dbReference type="EMBL" id="GCD77538.1"/>
    </source>
</evidence>
<keyword evidence="9 12" id="KW-1133">Transmembrane helix</keyword>
<dbReference type="InterPro" id="IPR003317">
    <property type="entry name" value="Cyt-d_oxidase_su2"/>
</dbReference>
<evidence type="ECO:0000256" key="3">
    <source>
        <dbReference type="ARBA" id="ARBA00022448"/>
    </source>
</evidence>
<keyword evidence="5" id="KW-0349">Heme</keyword>
<evidence type="ECO:0000256" key="6">
    <source>
        <dbReference type="ARBA" id="ARBA00022692"/>
    </source>
</evidence>
<dbReference type="GO" id="GO:0070069">
    <property type="term" value="C:cytochrome complex"/>
    <property type="evidence" value="ECO:0007669"/>
    <property type="project" value="TreeGrafter"/>
</dbReference>
<evidence type="ECO:0000256" key="1">
    <source>
        <dbReference type="ARBA" id="ARBA00004651"/>
    </source>
</evidence>
<comment type="similarity">
    <text evidence="2">Belongs to the cytochrome ubiquinol oxidase subunit 2 family.</text>
</comment>
<organism evidence="13 14">
    <name type="scientific">Thermaurantimonas aggregans</name>
    <dbReference type="NCBI Taxonomy" id="2173829"/>
    <lineage>
        <taxon>Bacteria</taxon>
        <taxon>Pseudomonadati</taxon>
        <taxon>Bacteroidota</taxon>
        <taxon>Flavobacteriia</taxon>
        <taxon>Flavobacteriales</taxon>
        <taxon>Schleiferiaceae</taxon>
        <taxon>Thermaurantimonas</taxon>
    </lineage>
</organism>
<keyword evidence="7" id="KW-0479">Metal-binding</keyword>
<comment type="subcellular location">
    <subcellularLocation>
        <location evidence="1">Cell membrane</location>
        <topology evidence="1">Multi-pass membrane protein</topology>
    </subcellularLocation>
</comment>
<dbReference type="GO" id="GO:0016682">
    <property type="term" value="F:oxidoreductase activity, acting on diphenols and related substances as donors, oxygen as acceptor"/>
    <property type="evidence" value="ECO:0007669"/>
    <property type="project" value="TreeGrafter"/>
</dbReference>
<feature type="transmembrane region" description="Helical" evidence="12">
    <location>
        <begin position="236"/>
        <end position="255"/>
    </location>
</feature>
<dbReference type="GO" id="GO:0005886">
    <property type="term" value="C:plasma membrane"/>
    <property type="evidence" value="ECO:0007669"/>
    <property type="project" value="UniProtKB-SubCell"/>
</dbReference>
<keyword evidence="4" id="KW-1003">Cell membrane</keyword>
<keyword evidence="6 12" id="KW-0812">Transmembrane</keyword>
<dbReference type="AlphaFoldDB" id="A0A401XKK2"/>
<accession>A0A401XKK2</accession>
<feature type="transmembrane region" description="Helical" evidence="12">
    <location>
        <begin position="122"/>
        <end position="146"/>
    </location>
</feature>
<comment type="caution">
    <text evidence="13">The sequence shown here is derived from an EMBL/GenBank/DDBJ whole genome shotgun (WGS) entry which is preliminary data.</text>
</comment>
<evidence type="ECO:0000256" key="10">
    <source>
        <dbReference type="ARBA" id="ARBA00023004"/>
    </source>
</evidence>
<dbReference type="Proteomes" id="UP000286715">
    <property type="component" value="Unassembled WGS sequence"/>
</dbReference>
<dbReference type="GO" id="GO:0009055">
    <property type="term" value="F:electron transfer activity"/>
    <property type="evidence" value="ECO:0007669"/>
    <property type="project" value="TreeGrafter"/>
</dbReference>
<evidence type="ECO:0000256" key="4">
    <source>
        <dbReference type="ARBA" id="ARBA00022475"/>
    </source>
</evidence>
<dbReference type="GO" id="GO:0019646">
    <property type="term" value="P:aerobic electron transport chain"/>
    <property type="evidence" value="ECO:0007669"/>
    <property type="project" value="TreeGrafter"/>
</dbReference>
<evidence type="ECO:0000256" key="8">
    <source>
        <dbReference type="ARBA" id="ARBA00022982"/>
    </source>
</evidence>
<keyword evidence="3" id="KW-0813">Transport</keyword>
<keyword evidence="11 12" id="KW-0472">Membrane</keyword>
<evidence type="ECO:0000256" key="2">
    <source>
        <dbReference type="ARBA" id="ARBA00007543"/>
    </source>
</evidence>
<gene>
    <name evidence="13" type="primary">cydB</name>
    <name evidence="13" type="ORF">JCM31826_10200</name>
</gene>
<feature type="transmembrane region" description="Helical" evidence="12">
    <location>
        <begin position="166"/>
        <end position="188"/>
    </location>
</feature>
<dbReference type="Pfam" id="PF02322">
    <property type="entry name" value="Cyt_bd_oxida_II"/>
    <property type="match status" value="1"/>
</dbReference>
<feature type="transmembrane region" description="Helical" evidence="12">
    <location>
        <begin position="12"/>
        <end position="37"/>
    </location>
</feature>
<dbReference type="PANTHER" id="PTHR43141">
    <property type="entry name" value="CYTOCHROME BD2 SUBUNIT II"/>
    <property type="match status" value="1"/>
</dbReference>
<evidence type="ECO:0000256" key="7">
    <source>
        <dbReference type="ARBA" id="ARBA00022723"/>
    </source>
</evidence>
<feature type="transmembrane region" description="Helical" evidence="12">
    <location>
        <begin position="262"/>
        <end position="286"/>
    </location>
</feature>
<dbReference type="RefSeq" id="WP_124397603.1">
    <property type="nucleotide sequence ID" value="NZ_BHZE01000008.1"/>
</dbReference>
<proteinExistence type="inferred from homology"/>
<evidence type="ECO:0000256" key="5">
    <source>
        <dbReference type="ARBA" id="ARBA00022617"/>
    </source>
</evidence>
<keyword evidence="14" id="KW-1185">Reference proteome</keyword>
<reference evidence="13 14" key="1">
    <citation type="submission" date="2018-11" db="EMBL/GenBank/DDBJ databases">
        <title>Schleiferia aggregans sp. nov., a moderately thermophilic heterotrophic bacterium isolated from microbial mats at a terrestrial hot spring.</title>
        <authorList>
            <person name="Iino T."/>
            <person name="Ohkuma M."/>
            <person name="Haruta S."/>
        </authorList>
    </citation>
    <scope>NUCLEOTIDE SEQUENCE [LARGE SCALE GENOMIC DNA]</scope>
    <source>
        <strain evidence="13 14">LA</strain>
    </source>
</reference>
<keyword evidence="10" id="KW-0408">Iron</keyword>
<dbReference type="PIRSF" id="PIRSF000267">
    <property type="entry name" value="Cyt_oxidse_sub2"/>
    <property type="match status" value="1"/>
</dbReference>
<evidence type="ECO:0000256" key="12">
    <source>
        <dbReference type="SAM" id="Phobius"/>
    </source>
</evidence>
<feature type="transmembrane region" description="Helical" evidence="12">
    <location>
        <begin position="200"/>
        <end position="224"/>
    </location>
</feature>
<dbReference type="NCBIfam" id="TIGR00203">
    <property type="entry name" value="cydB"/>
    <property type="match status" value="1"/>
</dbReference>
<protein>
    <submittedName>
        <fullName evidence="13">Cytochrome D oxidase subunit I</fullName>
    </submittedName>
</protein>
<dbReference type="EMBL" id="BHZE01000008">
    <property type="protein sequence ID" value="GCD77538.1"/>
    <property type="molecule type" value="Genomic_DNA"/>
</dbReference>
<feature type="transmembrane region" description="Helical" evidence="12">
    <location>
        <begin position="79"/>
        <end position="101"/>
    </location>
</feature>
<dbReference type="GO" id="GO:0046872">
    <property type="term" value="F:metal ion binding"/>
    <property type="evidence" value="ECO:0007669"/>
    <property type="project" value="UniProtKB-KW"/>
</dbReference>
<evidence type="ECO:0000256" key="11">
    <source>
        <dbReference type="ARBA" id="ARBA00023136"/>
    </source>
</evidence>
<feature type="transmembrane region" description="Helical" evidence="12">
    <location>
        <begin position="311"/>
        <end position="331"/>
    </location>
</feature>
<dbReference type="PANTHER" id="PTHR43141:SF5">
    <property type="entry name" value="CYTOCHROME BD-I UBIQUINOL OXIDASE SUBUNIT 2"/>
    <property type="match status" value="1"/>
</dbReference>
<name>A0A401XKK2_9FLAO</name>
<evidence type="ECO:0000256" key="9">
    <source>
        <dbReference type="ARBA" id="ARBA00022989"/>
    </source>
</evidence>
<dbReference type="OrthoDB" id="9776710at2"/>
<sequence length="345" mass="39242">METFLGIDYPTWWFLVIGLLFSGYAILEGFDYGAGAWHLVFKDDLERRIAINAIGPLWDANQVWLIIGAGALFAGFPVMYSILLSAMYTPFMLLLFMLVLRTACIKFRSAEPARWWRQMWDVLYAVSNISISFLLGVVLGNVLQGLPIGEDFSFENRGFFQFLNPYSILTGITTLALFMKQGALFLLLKSEGNMYEKTSKLVWSSIIFFVVSFSITSLYTLIFIEGIVEKFRENPVFFVLPILSLLSIANIPRLVHKKKYFYAFVFSSLTMAFLLMLVAFSLYPVLLISTKDSLYNITIYNAASSIKSLKIMLTFVVIGTPLIALYFGFLYSTFRGKVKLDDTSY</sequence>
<evidence type="ECO:0000313" key="14">
    <source>
        <dbReference type="Proteomes" id="UP000286715"/>
    </source>
</evidence>